<dbReference type="GO" id="GO:0003950">
    <property type="term" value="F:NAD+ poly-ADP-ribosyltransferase activity"/>
    <property type="evidence" value="ECO:0007669"/>
    <property type="project" value="UniProtKB-UniRule"/>
</dbReference>
<evidence type="ECO:0000256" key="8">
    <source>
        <dbReference type="SAM" id="MobiDB-lite"/>
    </source>
</evidence>
<evidence type="ECO:0000256" key="2">
    <source>
        <dbReference type="ARBA" id="ARBA00022676"/>
    </source>
</evidence>
<dbReference type="GO" id="GO:0005737">
    <property type="term" value="C:cytoplasm"/>
    <property type="evidence" value="ECO:0007669"/>
    <property type="project" value="TreeGrafter"/>
</dbReference>
<dbReference type="InterPro" id="IPR012317">
    <property type="entry name" value="Poly(ADP-ribose)pol_cat_dom"/>
</dbReference>
<dbReference type="EC" id="2.4.2.-" evidence="7"/>
<dbReference type="GO" id="GO:0003714">
    <property type="term" value="F:transcription corepressor activity"/>
    <property type="evidence" value="ECO:0007669"/>
    <property type="project" value="TreeGrafter"/>
</dbReference>
<name>A0A2I4CTC2_AUSLI</name>
<dbReference type="SMART" id="SM00360">
    <property type="entry name" value="RRM"/>
    <property type="match status" value="2"/>
</dbReference>
<feature type="region of interest" description="Disordered" evidence="8">
    <location>
        <begin position="711"/>
        <end position="734"/>
    </location>
</feature>
<gene>
    <name evidence="12" type="primary">parp10</name>
</gene>
<keyword evidence="5" id="KW-0539">Nucleus</keyword>
<comment type="similarity">
    <text evidence="6">Belongs to the ARTD/PARP family.</text>
</comment>
<dbReference type="InterPro" id="IPR034464">
    <property type="entry name" value="PAR10_RRM1_2"/>
</dbReference>
<keyword evidence="4 7" id="KW-0520">NAD</keyword>
<dbReference type="InterPro" id="IPR052056">
    <property type="entry name" value="Mono-ARTD/PARP"/>
</dbReference>
<feature type="compositionally biased region" description="Low complexity" evidence="8">
    <location>
        <begin position="711"/>
        <end position="724"/>
    </location>
</feature>
<dbReference type="GO" id="GO:0010629">
    <property type="term" value="P:negative regulation of gene expression"/>
    <property type="evidence" value="ECO:0007669"/>
    <property type="project" value="TreeGrafter"/>
</dbReference>
<organism evidence="11 12">
    <name type="scientific">Austrofundulus limnaeus</name>
    <name type="common">Annual killifish</name>
    <dbReference type="NCBI Taxonomy" id="52670"/>
    <lineage>
        <taxon>Eukaryota</taxon>
        <taxon>Metazoa</taxon>
        <taxon>Chordata</taxon>
        <taxon>Craniata</taxon>
        <taxon>Vertebrata</taxon>
        <taxon>Euteleostomi</taxon>
        <taxon>Actinopterygii</taxon>
        <taxon>Neopterygii</taxon>
        <taxon>Teleostei</taxon>
        <taxon>Neoteleostei</taxon>
        <taxon>Acanthomorphata</taxon>
        <taxon>Ovalentaria</taxon>
        <taxon>Atherinomorphae</taxon>
        <taxon>Cyprinodontiformes</taxon>
        <taxon>Rivulidae</taxon>
        <taxon>Austrofundulus</taxon>
    </lineage>
</organism>
<dbReference type="Gene3D" id="3.90.228.10">
    <property type="match status" value="1"/>
</dbReference>
<dbReference type="InterPro" id="IPR004170">
    <property type="entry name" value="WWE_dom"/>
</dbReference>
<feature type="compositionally biased region" description="Low complexity" evidence="8">
    <location>
        <begin position="289"/>
        <end position="300"/>
    </location>
</feature>
<evidence type="ECO:0000313" key="11">
    <source>
        <dbReference type="Proteomes" id="UP000192220"/>
    </source>
</evidence>
<dbReference type="PROSITE" id="PS51059">
    <property type="entry name" value="PARP_CATALYTIC"/>
    <property type="match status" value="1"/>
</dbReference>
<dbReference type="KEGG" id="alim:106531855"/>
<evidence type="ECO:0000256" key="1">
    <source>
        <dbReference type="ARBA" id="ARBA00004123"/>
    </source>
</evidence>
<accession>A0A2I4CTC2</accession>
<dbReference type="InterPro" id="IPR000504">
    <property type="entry name" value="RRM_dom"/>
</dbReference>
<dbReference type="PANTHER" id="PTHR14453:SF94">
    <property type="entry name" value="PROTEIN MONO-ADP-RIBOSYLTRANSFERASE PARP10"/>
    <property type="match status" value="1"/>
</dbReference>
<dbReference type="CDD" id="cd01439">
    <property type="entry name" value="TCCD_inducible_PARP_like"/>
    <property type="match status" value="1"/>
</dbReference>
<feature type="region of interest" description="Disordered" evidence="8">
    <location>
        <begin position="276"/>
        <end position="303"/>
    </location>
</feature>
<dbReference type="CDD" id="cd12547">
    <property type="entry name" value="RRM1_2_PAR10"/>
    <property type="match status" value="1"/>
</dbReference>
<dbReference type="Pfam" id="PF02825">
    <property type="entry name" value="WWE"/>
    <property type="match status" value="1"/>
</dbReference>
<reference evidence="12" key="1">
    <citation type="submission" date="2025-08" db="UniProtKB">
        <authorList>
            <consortium name="RefSeq"/>
        </authorList>
    </citation>
    <scope>IDENTIFICATION</scope>
    <source>
        <strain evidence="12">Quisiro</strain>
        <tissue evidence="12">Liver</tissue>
    </source>
</reference>
<evidence type="ECO:0000256" key="3">
    <source>
        <dbReference type="ARBA" id="ARBA00022679"/>
    </source>
</evidence>
<dbReference type="InterPro" id="IPR035979">
    <property type="entry name" value="RBD_domain_sf"/>
</dbReference>
<feature type="domain" description="PARP catalytic" evidence="10">
    <location>
        <begin position="1003"/>
        <end position="1204"/>
    </location>
</feature>
<dbReference type="GO" id="GO:0070212">
    <property type="term" value="P:protein poly-ADP-ribosylation"/>
    <property type="evidence" value="ECO:0007669"/>
    <property type="project" value="TreeGrafter"/>
</dbReference>
<dbReference type="InterPro" id="IPR012677">
    <property type="entry name" value="Nucleotide-bd_a/b_plait_sf"/>
</dbReference>
<dbReference type="SUPFAM" id="SSF117839">
    <property type="entry name" value="WWE domain"/>
    <property type="match status" value="1"/>
</dbReference>
<dbReference type="GO" id="GO:1990404">
    <property type="term" value="F:NAD+-protein mono-ADP-ribosyltransferase activity"/>
    <property type="evidence" value="ECO:0007669"/>
    <property type="project" value="TreeGrafter"/>
</dbReference>
<evidence type="ECO:0000256" key="4">
    <source>
        <dbReference type="ARBA" id="ARBA00023027"/>
    </source>
</evidence>
<dbReference type="SUPFAM" id="SSF56399">
    <property type="entry name" value="ADP-ribosylation"/>
    <property type="match status" value="1"/>
</dbReference>
<keyword evidence="3 7" id="KW-0808">Transferase</keyword>
<evidence type="ECO:0000313" key="12">
    <source>
        <dbReference type="RefSeq" id="XP_013883242.1"/>
    </source>
</evidence>
<evidence type="ECO:0000256" key="6">
    <source>
        <dbReference type="ARBA" id="ARBA00024347"/>
    </source>
</evidence>
<dbReference type="FunFam" id="3.90.228.10:FF:000008">
    <property type="entry name" value="Poly [ADP-ribose] polymerase"/>
    <property type="match status" value="1"/>
</dbReference>
<feature type="compositionally biased region" description="Polar residues" evidence="8">
    <location>
        <begin position="725"/>
        <end position="734"/>
    </location>
</feature>
<dbReference type="GeneID" id="106531855"/>
<evidence type="ECO:0000256" key="5">
    <source>
        <dbReference type="ARBA" id="ARBA00023242"/>
    </source>
</evidence>
<dbReference type="InParanoid" id="A0A2I4CTC2"/>
<dbReference type="Gene3D" id="3.30.720.50">
    <property type="match status" value="1"/>
</dbReference>
<dbReference type="OrthoDB" id="6133115at2759"/>
<dbReference type="Gene3D" id="3.30.70.330">
    <property type="match status" value="2"/>
</dbReference>
<evidence type="ECO:0000259" key="9">
    <source>
        <dbReference type="PROSITE" id="PS50918"/>
    </source>
</evidence>
<comment type="subcellular location">
    <subcellularLocation>
        <location evidence="1">Nucleus</location>
    </subcellularLocation>
</comment>
<keyword evidence="2 7" id="KW-0328">Glycosyltransferase</keyword>
<dbReference type="SUPFAM" id="SSF54928">
    <property type="entry name" value="RNA-binding domain, RBD"/>
    <property type="match status" value="1"/>
</dbReference>
<dbReference type="STRING" id="52670.A0A2I4CTC2"/>
<dbReference type="Proteomes" id="UP000192220">
    <property type="component" value="Unplaced"/>
</dbReference>
<feature type="domain" description="WWE" evidence="9">
    <location>
        <begin position="910"/>
        <end position="989"/>
    </location>
</feature>
<dbReference type="GO" id="GO:0005634">
    <property type="term" value="C:nucleus"/>
    <property type="evidence" value="ECO:0007669"/>
    <property type="project" value="UniProtKB-SubCell"/>
</dbReference>
<dbReference type="RefSeq" id="XP_013883242.1">
    <property type="nucleotide sequence ID" value="XM_014027788.1"/>
</dbReference>
<dbReference type="PROSITE" id="PS50918">
    <property type="entry name" value="WWE"/>
    <property type="match status" value="1"/>
</dbReference>
<sequence length="1204" mass="135658">MSGESMEERSVEVLDLPDGVDEELLYLYFENKRRSGGGPLESVEKKENHAILVFEETEAAARVLAKSHHVLLNTELSVKKPHSKDRRRLLLRGTNPNTSTEMIELYVENMMDLNMTDYTLIPSPERDVIVIQLSQPLSKDFQKLRTKITKRTLDGAKVTLEQIEQTDSVLVENVHPGTTPDLLTLYFESERGGSQRVKEVTALSEGTVKVSFAHYESVDTVLDLPHKLNDTKLVVKPYFDFLQPAQSSTSEILNDETKDVIESSEDLSSIQMETSPLLDNADPDQSFPAGASNSGQSSSQTELELLGDSEAEEVMEDQTEKEEMFSCHVAITDPVKRALFQSSTFLQDQQKANPNSSIQNKNDGVYIEGSNKHQLDQLKDNITDFTGSMVQTNFTLELEKALFLDRKDVKERLLRTINQAESSCLYSVSDSTVSVTSLSQNAANQACSFLKSQVCCFSMPVEMEQECILYLREWSEFLQSLGFTSVKVSEPGANIDVWTLKGMEDEKQAAIMMFLTTPIERETVISMEPGMLKYIQTHCHQLLADMHQVSIFPLENESACGLKIHGHAVACQMAEEVLQGVVTSVCTRTIKTNAPGVARFLDEKECRSILNEMETKFQVYICPIYVPWEPLPQQDIFETAWHMMSQKNFQKVSVVGSAQDMKSDSVQTDCNGTSNRGLLQWAKKAPTPDQLDDLDDVDLYTANEPKSLTDQVSDWKSVKSSQSSADQNATNGTGLWTDEMGLSSDLEEEAQLSLAIQYSMESSNCLLKDDEEQLKEALELSKQLIQDERTSSITDKSPLLEQQKKKKKGISLEDSIKAANIVELSVFAGYSCDLIRVDIAFGKKVSQRQVEEKLEHRNIRQMSEYHHKCLDMIKRKHAVEIQIQGTIVAISGFKDYVTSAMCDMKLLVEKISNSVSNKEILKTVHWVRHDPSSSDTVPYSDDASVFIENAWRLKLKKVDILLDNQPHIISFDKMQEYNMASGKSVKISRKLNELGDVTQDVPEEEYSLLANLPEVSKVSEDSDEFQDVVKNFYGTIQEYHSKIRIIQVEKLMNRLLYNQYKLKKASIIQQSTHPTIERTLYHGTSEASVKEICVHGFNRSFCGKNATVYGQGVYFAVNSALSVQDQYSPPNTDGYKFIFVSKVLTGDFTKGCHSMKTAPLKETGDIPLRYDSVTDDITSPAMFVIFNDTQAFPEYLITCQRIHR</sequence>
<proteinExistence type="inferred from homology"/>
<evidence type="ECO:0000256" key="7">
    <source>
        <dbReference type="RuleBase" id="RU362114"/>
    </source>
</evidence>
<evidence type="ECO:0000259" key="10">
    <source>
        <dbReference type="PROSITE" id="PS51059"/>
    </source>
</evidence>
<dbReference type="Pfam" id="PF23085">
    <property type="entry name" value="RRM_PARP14_3"/>
    <property type="match status" value="2"/>
</dbReference>
<dbReference type="Pfam" id="PF00644">
    <property type="entry name" value="PARP"/>
    <property type="match status" value="1"/>
</dbReference>
<keyword evidence="11" id="KW-1185">Reference proteome</keyword>
<protein>
    <recommendedName>
        <fullName evidence="7">Poly [ADP-ribose] polymerase</fullName>
        <shortName evidence="7">PARP</shortName>
        <ecNumber evidence="7">2.4.2.-</ecNumber>
    </recommendedName>
</protein>
<dbReference type="InterPro" id="IPR037197">
    <property type="entry name" value="WWE_dom_sf"/>
</dbReference>
<dbReference type="PANTHER" id="PTHR14453">
    <property type="entry name" value="PARP/ZINC FINGER CCCH TYPE DOMAIN CONTAINING PROTEIN"/>
    <property type="match status" value="1"/>
</dbReference>
<dbReference type="GO" id="GO:0003723">
    <property type="term" value="F:RNA binding"/>
    <property type="evidence" value="ECO:0007669"/>
    <property type="project" value="InterPro"/>
</dbReference>
<dbReference type="AlphaFoldDB" id="A0A2I4CTC2"/>
<dbReference type="CTD" id="84875"/>